<dbReference type="AlphaFoldDB" id="A0A9W4U7N5"/>
<dbReference type="Proteomes" id="UP001152607">
    <property type="component" value="Unassembled WGS sequence"/>
</dbReference>
<comment type="caution">
    <text evidence="2">The sequence shown here is derived from an EMBL/GenBank/DDBJ whole genome shotgun (WGS) entry which is preliminary data.</text>
</comment>
<evidence type="ECO:0000313" key="2">
    <source>
        <dbReference type="EMBL" id="CAI6326786.1"/>
    </source>
</evidence>
<dbReference type="EMBL" id="CAOQHR010000002">
    <property type="protein sequence ID" value="CAI6326786.1"/>
    <property type="molecule type" value="Genomic_DNA"/>
</dbReference>
<organism evidence="2 3">
    <name type="scientific">Periconia digitata</name>
    <dbReference type="NCBI Taxonomy" id="1303443"/>
    <lineage>
        <taxon>Eukaryota</taxon>
        <taxon>Fungi</taxon>
        <taxon>Dikarya</taxon>
        <taxon>Ascomycota</taxon>
        <taxon>Pezizomycotina</taxon>
        <taxon>Dothideomycetes</taxon>
        <taxon>Pleosporomycetidae</taxon>
        <taxon>Pleosporales</taxon>
        <taxon>Massarineae</taxon>
        <taxon>Periconiaceae</taxon>
        <taxon>Periconia</taxon>
    </lineage>
</organism>
<feature type="region of interest" description="Disordered" evidence="1">
    <location>
        <begin position="1"/>
        <end position="30"/>
    </location>
</feature>
<gene>
    <name evidence="2" type="ORF">PDIGIT_LOCUS3855</name>
</gene>
<evidence type="ECO:0000313" key="3">
    <source>
        <dbReference type="Proteomes" id="UP001152607"/>
    </source>
</evidence>
<name>A0A9W4U7N5_9PLEO</name>
<reference evidence="2" key="1">
    <citation type="submission" date="2023-01" db="EMBL/GenBank/DDBJ databases">
        <authorList>
            <person name="Van Ghelder C."/>
            <person name="Rancurel C."/>
        </authorList>
    </citation>
    <scope>NUCLEOTIDE SEQUENCE</scope>
    <source>
        <strain evidence="2">CNCM I-4278</strain>
    </source>
</reference>
<evidence type="ECO:0000256" key="1">
    <source>
        <dbReference type="SAM" id="MobiDB-lite"/>
    </source>
</evidence>
<sequence>MDMSVKNARPKFEHPLSPEGLEQKPNTQPEFEYNRAPPIGFFNPFVYKAGDCTWKGNNTWTGPQGWVDALAHALRAERVTIRDSPITPAMIREAVRRRKLSKPSEFNEPKTLCCTARLIANYTFSMVSANARMLSVPWDFHSVWLLYARSY</sequence>
<keyword evidence="3" id="KW-1185">Reference proteome</keyword>
<accession>A0A9W4U7N5</accession>
<protein>
    <submittedName>
        <fullName evidence="2">Uncharacterized protein</fullName>
    </submittedName>
</protein>
<proteinExistence type="predicted"/>